<evidence type="ECO:0000313" key="4">
    <source>
        <dbReference type="Proteomes" id="UP000663841"/>
    </source>
</evidence>
<sequence length="973" mass="103315">MSLDINWIILIIVFTALVLEVLTAVAYVFENCWTFDTPRTRAFHGDKAIRDFVPDAYTAVWTSEVIGVEKKQSDAIKGRVDPLAPSFGQKHHPSPRTGPTNRKLTPDNGMLIRVAARISSWMTALASRTTATVKPVHDGNIKTQRPSRTKVEPTIRTFTTTDSSLTIQCHLQGVMPGLTCSPSVFAFQGIEVQTLANMSASTSLPIGIAPAGATRLLVAPKVPKVSTVEGLNVPGYQSLTPTVRVSTGAINRARSLAVIEGWRGNYTWAPSKPSKKPYHPTHLSEVGAKEVPQGLKDSAIIFGPARPAIAHPETEALPAREPHPAPVFTPGTEPVSIIPAKRRLRARVLETVRPAKRRRLACTENQNTPSSNSVHTESPAVAKTPLKRSHPNTPNPASPPTPSSTPYLIAPSTASALDTPTTPTGSLTSRRRRSTDTPVSHKPVSDSARAKLGLHKPHGSLAPVIVPAKPRSPSPPRSLVPARRSIPAKFGQPGVSQTKRRRIYPADIVELPTPLPLKDAASLQPPASLLTQPGNQPTRNDPPILASDLISHLIELTRGTAKPTRALTPTSDESNSPATIALGPMIDTIMSSSGKPGAPSRVFLRAPVMSRANVGEPIDVDMIVLDAMATPDVSMSSSAPDTSFSSTGSAPTSPMAVEYMEGPETTATLSDDCKLVDEWDVEMDPDSLMGDGTHNGSIQRQDWIPTMSDQSTTTQVRPIIEDIVPMEKTSAGVATEETFMDTAEPGEQEPTAEEPISAFVGPTEDPQQVSSLVETFSDMQVGSGASEEASGEPNPEAECAGEDVAVTETAVARQEPELEPVTGIAQALGAMQVSLEGEAEAHPEVPNRSATLPAEPVADLAQSLAGMQVGSLAVDSTSLDLPHSPVDPEEYVEDPFDELIQALVTTHLPAPVIVPYESEPNEIGVTDAVSGATGSDFISLGLEDEEEEESEGEEDEQALMDAAAAAAAWIGGL</sequence>
<evidence type="ECO:0000256" key="1">
    <source>
        <dbReference type="SAM" id="MobiDB-lite"/>
    </source>
</evidence>
<evidence type="ECO:0008006" key="5">
    <source>
        <dbReference type="Google" id="ProtNLM"/>
    </source>
</evidence>
<feature type="region of interest" description="Disordered" evidence="1">
    <location>
        <begin position="518"/>
        <end position="541"/>
    </location>
</feature>
<feature type="region of interest" description="Disordered" evidence="1">
    <location>
        <begin position="742"/>
        <end position="764"/>
    </location>
</feature>
<dbReference type="Proteomes" id="UP000663841">
    <property type="component" value="Unassembled WGS sequence"/>
</dbReference>
<feature type="compositionally biased region" description="Polar residues" evidence="1">
    <location>
        <begin position="363"/>
        <end position="376"/>
    </location>
</feature>
<name>A0A8H3CAS9_9AGAM</name>
<evidence type="ECO:0000313" key="3">
    <source>
        <dbReference type="EMBL" id="CAE6476109.1"/>
    </source>
</evidence>
<organism evidence="3 4">
    <name type="scientific">Rhizoctonia solani</name>
    <dbReference type="NCBI Taxonomy" id="456999"/>
    <lineage>
        <taxon>Eukaryota</taxon>
        <taxon>Fungi</taxon>
        <taxon>Dikarya</taxon>
        <taxon>Basidiomycota</taxon>
        <taxon>Agaricomycotina</taxon>
        <taxon>Agaricomycetes</taxon>
        <taxon>Cantharellales</taxon>
        <taxon>Ceratobasidiaceae</taxon>
        <taxon>Rhizoctonia</taxon>
    </lineage>
</organism>
<gene>
    <name evidence="3" type="ORF">RDB_LOCUS190559</name>
</gene>
<evidence type="ECO:0000256" key="2">
    <source>
        <dbReference type="SAM" id="Phobius"/>
    </source>
</evidence>
<feature type="region of interest" description="Disordered" evidence="1">
    <location>
        <begin position="359"/>
        <end position="481"/>
    </location>
</feature>
<feature type="compositionally biased region" description="Polar residues" evidence="1">
    <location>
        <begin position="529"/>
        <end position="539"/>
    </location>
</feature>
<keyword evidence="2" id="KW-0812">Transmembrane</keyword>
<reference evidence="3" key="1">
    <citation type="submission" date="2021-01" db="EMBL/GenBank/DDBJ databases">
        <authorList>
            <person name="Kaushik A."/>
        </authorList>
    </citation>
    <scope>NUCLEOTIDE SEQUENCE</scope>
    <source>
        <strain evidence="3">AG3-T5</strain>
    </source>
</reference>
<dbReference type="EMBL" id="CAJMWW010000630">
    <property type="protein sequence ID" value="CAE6476109.1"/>
    <property type="molecule type" value="Genomic_DNA"/>
</dbReference>
<comment type="caution">
    <text evidence="3">The sequence shown here is derived from an EMBL/GenBank/DDBJ whole genome shotgun (WGS) entry which is preliminary data.</text>
</comment>
<protein>
    <recommendedName>
        <fullName evidence="5">Transmembrane protein</fullName>
    </recommendedName>
</protein>
<dbReference type="AlphaFoldDB" id="A0A8H3CAS9"/>
<keyword evidence="2" id="KW-0472">Membrane</keyword>
<accession>A0A8H3CAS9</accession>
<feature type="region of interest" description="Disordered" evidence="1">
    <location>
        <begin position="82"/>
        <end position="106"/>
    </location>
</feature>
<feature type="transmembrane region" description="Helical" evidence="2">
    <location>
        <begin position="7"/>
        <end position="29"/>
    </location>
</feature>
<keyword evidence="2" id="KW-1133">Transmembrane helix</keyword>
<feature type="compositionally biased region" description="Pro residues" evidence="1">
    <location>
        <begin position="393"/>
        <end position="403"/>
    </location>
</feature>
<proteinExistence type="predicted"/>
<feature type="compositionally biased region" description="Low complexity" evidence="1">
    <location>
        <begin position="417"/>
        <end position="428"/>
    </location>
</feature>